<accession>A0A9R1UBB0</accession>
<evidence type="ECO:0000313" key="2">
    <source>
        <dbReference type="Proteomes" id="UP000694866"/>
    </source>
</evidence>
<dbReference type="OrthoDB" id="202672at2759"/>
<dbReference type="Proteomes" id="UP000694866">
    <property type="component" value="Unplaced"/>
</dbReference>
<organism evidence="2 3">
    <name type="scientific">Fopius arisanus</name>
    <dbReference type="NCBI Taxonomy" id="64838"/>
    <lineage>
        <taxon>Eukaryota</taxon>
        <taxon>Metazoa</taxon>
        <taxon>Ecdysozoa</taxon>
        <taxon>Arthropoda</taxon>
        <taxon>Hexapoda</taxon>
        <taxon>Insecta</taxon>
        <taxon>Pterygota</taxon>
        <taxon>Neoptera</taxon>
        <taxon>Endopterygota</taxon>
        <taxon>Hymenoptera</taxon>
        <taxon>Apocrita</taxon>
        <taxon>Ichneumonoidea</taxon>
        <taxon>Braconidae</taxon>
        <taxon>Opiinae</taxon>
        <taxon>Fopius</taxon>
    </lineage>
</organism>
<gene>
    <name evidence="3" type="primary">ghi</name>
</gene>
<dbReference type="AlphaFoldDB" id="A0A9R1UBB0"/>
<keyword evidence="1" id="KW-0472">Membrane</keyword>
<protein>
    <submittedName>
        <fullName evidence="3">Uncharacterized protein ghi</fullName>
    </submittedName>
</protein>
<dbReference type="CTD" id="317833"/>
<dbReference type="RefSeq" id="XP_011314412.1">
    <property type="nucleotide sequence ID" value="XM_011316110.1"/>
</dbReference>
<reference evidence="3" key="1">
    <citation type="submission" date="2025-08" db="UniProtKB">
        <authorList>
            <consortium name="RefSeq"/>
        </authorList>
    </citation>
    <scope>IDENTIFICATION</scope>
    <source>
        <strain evidence="3">USDA-PBARC FA_bdor</strain>
        <tissue evidence="3">Whole organism</tissue>
    </source>
</reference>
<dbReference type="GeneID" id="105273587"/>
<keyword evidence="2" id="KW-1185">Reference proteome</keyword>
<keyword evidence="1" id="KW-0812">Transmembrane</keyword>
<evidence type="ECO:0000256" key="1">
    <source>
        <dbReference type="SAM" id="Phobius"/>
    </source>
</evidence>
<evidence type="ECO:0000313" key="3">
    <source>
        <dbReference type="RefSeq" id="XP_011314412.1"/>
    </source>
</evidence>
<proteinExistence type="predicted"/>
<sequence length="66" mass="8136">MGGILNSIWSFFAYWYFRYTIVTELYMVAKWERYFMNIFFLAMFGLLFIFNYNILLPTTTSLFIRQ</sequence>
<name>A0A9R1UBB0_9HYME</name>
<feature type="transmembrane region" description="Helical" evidence="1">
    <location>
        <begin position="34"/>
        <end position="56"/>
    </location>
</feature>
<keyword evidence="1" id="KW-1133">Transmembrane helix</keyword>
<dbReference type="KEGG" id="fas:105273587"/>